<comment type="caution">
    <text evidence="4">Lacks conserved residue(s) required for the propagation of feature annotation.</text>
</comment>
<dbReference type="InterPro" id="IPR011583">
    <property type="entry name" value="Chitinase_II/V-like_cat"/>
</dbReference>
<comment type="similarity">
    <text evidence="1">Belongs to the glycosyl hydrolase 18 family. Chitinase class V subfamily.</text>
</comment>
<dbReference type="GO" id="GO:0008061">
    <property type="term" value="F:chitin binding"/>
    <property type="evidence" value="ECO:0007669"/>
    <property type="project" value="UniProtKB-UniRule"/>
</dbReference>
<dbReference type="Pfam" id="PF00187">
    <property type="entry name" value="Chitin_bind_1"/>
    <property type="match status" value="1"/>
</dbReference>
<dbReference type="InterPro" id="IPR050314">
    <property type="entry name" value="Glycosyl_Hydrlase_18"/>
</dbReference>
<reference evidence="9" key="1">
    <citation type="journal article" date="2020" name="Stud. Mycol.">
        <title>101 Dothideomycetes genomes: a test case for predicting lifestyles and emergence of pathogens.</title>
        <authorList>
            <person name="Haridas S."/>
            <person name="Albert R."/>
            <person name="Binder M."/>
            <person name="Bloem J."/>
            <person name="Labutti K."/>
            <person name="Salamov A."/>
            <person name="Andreopoulos B."/>
            <person name="Baker S."/>
            <person name="Barry K."/>
            <person name="Bills G."/>
            <person name="Bluhm B."/>
            <person name="Cannon C."/>
            <person name="Castanera R."/>
            <person name="Culley D."/>
            <person name="Daum C."/>
            <person name="Ezra D."/>
            <person name="Gonzalez J."/>
            <person name="Henrissat B."/>
            <person name="Kuo A."/>
            <person name="Liang C."/>
            <person name="Lipzen A."/>
            <person name="Lutzoni F."/>
            <person name="Magnuson J."/>
            <person name="Mondo S."/>
            <person name="Nolan M."/>
            <person name="Ohm R."/>
            <person name="Pangilinan J."/>
            <person name="Park H.-J."/>
            <person name="Ramirez L."/>
            <person name="Alfaro M."/>
            <person name="Sun H."/>
            <person name="Tritt A."/>
            <person name="Yoshinaga Y."/>
            <person name="Zwiers L.-H."/>
            <person name="Turgeon B."/>
            <person name="Goodwin S."/>
            <person name="Spatafora J."/>
            <person name="Crous P."/>
            <person name="Grigoriev I."/>
        </authorList>
    </citation>
    <scope>NUCLEOTIDE SEQUENCE</scope>
    <source>
        <strain evidence="9">CBS 122681</strain>
    </source>
</reference>
<evidence type="ECO:0000313" key="10">
    <source>
        <dbReference type="Proteomes" id="UP000799324"/>
    </source>
</evidence>
<dbReference type="Gene3D" id="3.20.20.80">
    <property type="entry name" value="Glycosidases"/>
    <property type="match status" value="1"/>
</dbReference>
<gene>
    <name evidence="9" type="ORF">K491DRAFT_648318</name>
</gene>
<dbReference type="CDD" id="cd00035">
    <property type="entry name" value="ChtBD1"/>
    <property type="match status" value="1"/>
</dbReference>
<keyword evidence="3 4" id="KW-0147">Chitin-binding</keyword>
<dbReference type="Gene3D" id="3.30.60.10">
    <property type="entry name" value="Endochitinase-like"/>
    <property type="match status" value="1"/>
</dbReference>
<dbReference type="Pfam" id="PF00704">
    <property type="entry name" value="Glyco_hydro_18"/>
    <property type="match status" value="1"/>
</dbReference>
<keyword evidence="9" id="KW-0378">Hydrolase</keyword>
<dbReference type="Gene3D" id="3.10.50.10">
    <property type="match status" value="1"/>
</dbReference>
<evidence type="ECO:0000256" key="4">
    <source>
        <dbReference type="PROSITE-ProRule" id="PRU00261"/>
    </source>
</evidence>
<organism evidence="9 10">
    <name type="scientific">Lophiostoma macrostomum CBS 122681</name>
    <dbReference type="NCBI Taxonomy" id="1314788"/>
    <lineage>
        <taxon>Eukaryota</taxon>
        <taxon>Fungi</taxon>
        <taxon>Dikarya</taxon>
        <taxon>Ascomycota</taxon>
        <taxon>Pezizomycotina</taxon>
        <taxon>Dothideomycetes</taxon>
        <taxon>Pleosporomycetidae</taxon>
        <taxon>Pleosporales</taxon>
        <taxon>Lophiostomataceae</taxon>
        <taxon>Lophiostoma</taxon>
    </lineage>
</organism>
<dbReference type="SUPFAM" id="SSF51445">
    <property type="entry name" value="(Trans)glycosidases"/>
    <property type="match status" value="1"/>
</dbReference>
<dbReference type="Proteomes" id="UP000799324">
    <property type="component" value="Unassembled WGS sequence"/>
</dbReference>
<dbReference type="EMBL" id="MU004296">
    <property type="protein sequence ID" value="KAF2661015.1"/>
    <property type="molecule type" value="Genomic_DNA"/>
</dbReference>
<keyword evidence="6" id="KW-0732">Signal</keyword>
<dbReference type="PANTHER" id="PTHR11177">
    <property type="entry name" value="CHITINASE"/>
    <property type="match status" value="1"/>
</dbReference>
<dbReference type="InterPro" id="IPR036861">
    <property type="entry name" value="Endochitinase-like_sf"/>
</dbReference>
<protein>
    <recommendedName>
        <fullName evidence="2">chitinase</fullName>
        <ecNumber evidence="2">3.2.1.14</ecNumber>
    </recommendedName>
</protein>
<dbReference type="PANTHER" id="PTHR11177:SF333">
    <property type="entry name" value="CHITINASE"/>
    <property type="match status" value="1"/>
</dbReference>
<keyword evidence="4" id="KW-1015">Disulfide bond</keyword>
<dbReference type="SMART" id="SM00636">
    <property type="entry name" value="Glyco_18"/>
    <property type="match status" value="1"/>
</dbReference>
<proteinExistence type="inferred from homology"/>
<name>A0A6A6TLT3_9PLEO</name>
<feature type="region of interest" description="Disordered" evidence="5">
    <location>
        <begin position="21"/>
        <end position="48"/>
    </location>
</feature>
<evidence type="ECO:0000256" key="6">
    <source>
        <dbReference type="SAM" id="SignalP"/>
    </source>
</evidence>
<evidence type="ECO:0000256" key="2">
    <source>
        <dbReference type="ARBA" id="ARBA00012729"/>
    </source>
</evidence>
<evidence type="ECO:0000313" key="9">
    <source>
        <dbReference type="EMBL" id="KAF2661015.1"/>
    </source>
</evidence>
<dbReference type="SUPFAM" id="SSF57016">
    <property type="entry name" value="Plant lectins/antimicrobial peptides"/>
    <property type="match status" value="1"/>
</dbReference>
<feature type="domain" description="Chitin-binding type-1" evidence="7">
    <location>
        <begin position="40"/>
        <end position="85"/>
    </location>
</feature>
<feature type="disulfide bond" evidence="4">
    <location>
        <begin position="53"/>
        <end position="65"/>
    </location>
</feature>
<accession>A0A6A6TLT3</accession>
<dbReference type="EC" id="3.2.1.14" evidence="2"/>
<feature type="chain" id="PRO_5025442554" description="chitinase" evidence="6">
    <location>
        <begin position="20"/>
        <end position="443"/>
    </location>
</feature>
<feature type="non-terminal residue" evidence="9">
    <location>
        <position position="443"/>
    </location>
</feature>
<dbReference type="GO" id="GO:0005975">
    <property type="term" value="P:carbohydrate metabolic process"/>
    <property type="evidence" value="ECO:0007669"/>
    <property type="project" value="InterPro"/>
</dbReference>
<dbReference type="GO" id="GO:0008843">
    <property type="term" value="F:endochitinase activity"/>
    <property type="evidence" value="ECO:0007669"/>
    <property type="project" value="UniProtKB-EC"/>
</dbReference>
<dbReference type="SUPFAM" id="SSF54556">
    <property type="entry name" value="Chitinase insertion domain"/>
    <property type="match status" value="1"/>
</dbReference>
<dbReference type="InterPro" id="IPR017853">
    <property type="entry name" value="GH"/>
</dbReference>
<keyword evidence="10" id="KW-1185">Reference proteome</keyword>
<dbReference type="PROSITE" id="PS51910">
    <property type="entry name" value="GH18_2"/>
    <property type="match status" value="1"/>
</dbReference>
<feature type="disulfide bond" evidence="4">
    <location>
        <begin position="58"/>
        <end position="72"/>
    </location>
</feature>
<dbReference type="InterPro" id="IPR001223">
    <property type="entry name" value="Glyco_hydro18_cat"/>
</dbReference>
<evidence type="ECO:0000256" key="5">
    <source>
        <dbReference type="SAM" id="MobiDB-lite"/>
    </source>
</evidence>
<sequence>MRLPHFALLFAALVQGLGPAPSSPGNRVGFRPSQGDGSSPPECGKDSDGKNKCALRLCCSSSGTCGTEDAHCGNGCQSDFGSCQIAKSPDCGKDSGTASKGRKIGYYQGWNTRNRKCNQVYPEHIKTEGLTHLYWGFASIDENSFEIVPDNPADPERYIRFTNLKQTGGLQTWISVGGWHFNEPDQPTKSIWAEMVSSHENRAKFINSVKPFLDKYGFQGIDLDWEWPVDSGRGGKGAQDTQNYVELVKELRAALGEQSKVGISAMLSSDYWYVGPILRSHTDHDSFIAYDLHGAWDKDFPWYGPKIRFHADIRDIHKNIQTLWFAGLDSRQVNLGIPYYGRGFTVSDKNCMTENCAFKGASHAGECTEQDGFLSNNEIWGIIREKNLKPELNKDAMQKQVTWDDQWIGFDDGDSIGMKYQYANQACLGGMMIWAVDFDSGPG</sequence>
<evidence type="ECO:0000256" key="1">
    <source>
        <dbReference type="ARBA" id="ARBA00008682"/>
    </source>
</evidence>
<dbReference type="PROSITE" id="PS50941">
    <property type="entry name" value="CHIT_BIND_I_2"/>
    <property type="match status" value="1"/>
</dbReference>
<evidence type="ECO:0000259" key="8">
    <source>
        <dbReference type="PROSITE" id="PS51910"/>
    </source>
</evidence>
<feature type="signal peptide" evidence="6">
    <location>
        <begin position="1"/>
        <end position="19"/>
    </location>
</feature>
<dbReference type="OrthoDB" id="73875at2759"/>
<feature type="domain" description="GH18" evidence="8">
    <location>
        <begin position="101"/>
        <end position="443"/>
    </location>
</feature>
<dbReference type="InterPro" id="IPR029070">
    <property type="entry name" value="Chitinase_insertion_sf"/>
</dbReference>
<evidence type="ECO:0000256" key="3">
    <source>
        <dbReference type="ARBA" id="ARBA00022669"/>
    </source>
</evidence>
<dbReference type="AlphaFoldDB" id="A0A6A6TLT3"/>
<evidence type="ECO:0000259" key="7">
    <source>
        <dbReference type="PROSITE" id="PS50941"/>
    </source>
</evidence>
<dbReference type="InterPro" id="IPR001002">
    <property type="entry name" value="Chitin-bd_1"/>
</dbReference>